<dbReference type="Pfam" id="PF24423">
    <property type="entry name" value="OVT1"/>
    <property type="match status" value="1"/>
</dbReference>
<keyword evidence="1" id="KW-0175">Coiled coil</keyword>
<feature type="coiled-coil region" evidence="1">
    <location>
        <begin position="14"/>
        <end position="74"/>
    </location>
</feature>
<protein>
    <submittedName>
        <fullName evidence="3">Uncharacterized protein</fullName>
    </submittedName>
</protein>
<dbReference type="Proteomes" id="UP000887564">
    <property type="component" value="Unplaced"/>
</dbReference>
<dbReference type="WBParaSite" id="PEQ_0001255801-mRNA-1">
    <property type="protein sequence ID" value="PEQ_0001255801-mRNA-1"/>
    <property type="gene ID" value="PEQ_0001255801"/>
</dbReference>
<evidence type="ECO:0000256" key="1">
    <source>
        <dbReference type="SAM" id="Coils"/>
    </source>
</evidence>
<sequence length="102" mass="11935">MELTRRIDILVDDNKRLKGDLTGVKDKYRNLEIEYTNQALRNLDELRHDLLKDLENQRARFDALTTEFDHLQANFDSTSRSSASIEMTALITFTQQILNDFS</sequence>
<organism evidence="2 3">
    <name type="scientific">Parascaris equorum</name>
    <name type="common">Equine roundworm</name>
    <dbReference type="NCBI Taxonomy" id="6256"/>
    <lineage>
        <taxon>Eukaryota</taxon>
        <taxon>Metazoa</taxon>
        <taxon>Ecdysozoa</taxon>
        <taxon>Nematoda</taxon>
        <taxon>Chromadorea</taxon>
        <taxon>Rhabditida</taxon>
        <taxon>Spirurina</taxon>
        <taxon>Ascaridomorpha</taxon>
        <taxon>Ascaridoidea</taxon>
        <taxon>Ascarididae</taxon>
        <taxon>Parascaris</taxon>
    </lineage>
</organism>
<reference evidence="3" key="1">
    <citation type="submission" date="2022-11" db="UniProtKB">
        <authorList>
            <consortium name="WormBaseParasite"/>
        </authorList>
    </citation>
    <scope>IDENTIFICATION</scope>
</reference>
<proteinExistence type="predicted"/>
<name>A0A914S1U3_PAREQ</name>
<accession>A0A914S1U3</accession>
<evidence type="ECO:0000313" key="2">
    <source>
        <dbReference type="Proteomes" id="UP000887564"/>
    </source>
</evidence>
<dbReference type="AlphaFoldDB" id="A0A914S1U3"/>
<keyword evidence="2" id="KW-1185">Reference proteome</keyword>
<evidence type="ECO:0000313" key="3">
    <source>
        <dbReference type="WBParaSite" id="PEQ_0001255801-mRNA-1"/>
    </source>
</evidence>